<dbReference type="AlphaFoldDB" id="A1B9E8"/>
<keyword evidence="1" id="KW-0472">Membrane</keyword>
<name>A1B9E8_PARDP</name>
<accession>A1B9E8</accession>
<keyword evidence="1" id="KW-1133">Transmembrane helix</keyword>
<feature type="transmembrane region" description="Helical" evidence="1">
    <location>
        <begin position="99"/>
        <end position="119"/>
    </location>
</feature>
<proteinExistence type="predicted"/>
<evidence type="ECO:0000256" key="1">
    <source>
        <dbReference type="SAM" id="Phobius"/>
    </source>
</evidence>
<keyword evidence="3" id="KW-0808">Transferase</keyword>
<keyword evidence="3" id="KW-0012">Acyltransferase</keyword>
<keyword evidence="4" id="KW-1185">Reference proteome</keyword>
<dbReference type="GO" id="GO:0016747">
    <property type="term" value="F:acyltransferase activity, transferring groups other than amino-acyl groups"/>
    <property type="evidence" value="ECO:0007669"/>
    <property type="project" value="InterPro"/>
</dbReference>
<organism evidence="3 4">
    <name type="scientific">Paracoccus denitrificans (strain Pd 1222)</name>
    <dbReference type="NCBI Taxonomy" id="318586"/>
    <lineage>
        <taxon>Bacteria</taxon>
        <taxon>Pseudomonadati</taxon>
        <taxon>Pseudomonadota</taxon>
        <taxon>Alphaproteobacteria</taxon>
        <taxon>Rhodobacterales</taxon>
        <taxon>Paracoccaceae</taxon>
        <taxon>Paracoccus</taxon>
    </lineage>
</organism>
<dbReference type="HOGENOM" id="CLU_780420_0_0_5"/>
<dbReference type="KEGG" id="pde:Pden_4076"/>
<gene>
    <name evidence="3" type="ordered locus">Pden_4076</name>
</gene>
<feature type="transmembrane region" description="Helical" evidence="1">
    <location>
        <begin position="166"/>
        <end position="189"/>
    </location>
</feature>
<evidence type="ECO:0000259" key="2">
    <source>
        <dbReference type="Pfam" id="PF01757"/>
    </source>
</evidence>
<evidence type="ECO:0000313" key="4">
    <source>
        <dbReference type="Proteomes" id="UP000000361"/>
    </source>
</evidence>
<feature type="transmembrane region" description="Helical" evidence="1">
    <location>
        <begin position="320"/>
        <end position="341"/>
    </location>
</feature>
<dbReference type="EMBL" id="CP000490">
    <property type="protein sequence ID" value="ABL72142.1"/>
    <property type="molecule type" value="Genomic_DNA"/>
</dbReference>
<feature type="transmembrane region" description="Helical" evidence="1">
    <location>
        <begin position="233"/>
        <end position="256"/>
    </location>
</feature>
<dbReference type="Proteomes" id="UP000000361">
    <property type="component" value="Chromosome 2"/>
</dbReference>
<evidence type="ECO:0000313" key="3">
    <source>
        <dbReference type="EMBL" id="ABL72142.1"/>
    </source>
</evidence>
<feature type="domain" description="Acyltransferase 3" evidence="2">
    <location>
        <begin position="34"/>
        <end position="336"/>
    </location>
</feature>
<sequence length="355" mass="39468">MKKARPTMRKPLPEARRRSKAIQVVPGFFELHRIHSLDYLKVLLAIGVVLAHSILIQNQLVPWSYMLGNGVLRSLVPTFSTLSGYCFFVTYSRGKAGRWLGGLILLYLFWIGFYAPIWVNRDTTAADALQVLLLGTMHLWYVAGLILAAGLLIAFLWLGRRTRTGLAPLLGAALVCALLGTGLAFWAFLHEPSLPLDVSRNGATVIFPFFAFGYALAGLVRDRGLDALPSARTLWLVIAGLFALRLVEAYMSMQAYGVSILSMPELPFLSYPAAVLLFMAFLRLELPEAPVSLSLWSASIYFLHIFLIFVVRHFGAKSLFVYVLVGVTVPVLIAAAFQRLLPRLLPSLRSKRAYR</sequence>
<reference evidence="4" key="1">
    <citation type="submission" date="2006-12" db="EMBL/GenBank/DDBJ databases">
        <title>Complete sequence of chromosome 2 of Paracoccus denitrificans PD1222.</title>
        <authorList>
            <person name="Copeland A."/>
            <person name="Lucas S."/>
            <person name="Lapidus A."/>
            <person name="Barry K."/>
            <person name="Detter J.C."/>
            <person name="Glavina del Rio T."/>
            <person name="Hammon N."/>
            <person name="Israni S."/>
            <person name="Dalin E."/>
            <person name="Tice H."/>
            <person name="Pitluck S."/>
            <person name="Munk A.C."/>
            <person name="Brettin T."/>
            <person name="Bruce D."/>
            <person name="Han C."/>
            <person name="Tapia R."/>
            <person name="Gilna P."/>
            <person name="Schmutz J."/>
            <person name="Larimer F."/>
            <person name="Land M."/>
            <person name="Hauser L."/>
            <person name="Kyrpides N."/>
            <person name="Lykidis A."/>
            <person name="Spiro S."/>
            <person name="Richardson D.J."/>
            <person name="Moir J.W.B."/>
            <person name="Ferguson S.J."/>
            <person name="van Spanning R.J.M."/>
            <person name="Richardson P."/>
        </authorList>
    </citation>
    <scope>NUCLEOTIDE SEQUENCE [LARGE SCALE GENOMIC DNA]</scope>
    <source>
        <strain evidence="4">Pd 1222</strain>
    </source>
</reference>
<keyword evidence="1" id="KW-0812">Transmembrane</keyword>
<feature type="transmembrane region" description="Helical" evidence="1">
    <location>
        <begin position="293"/>
        <end position="314"/>
    </location>
</feature>
<feature type="transmembrane region" description="Helical" evidence="1">
    <location>
        <begin position="268"/>
        <end position="286"/>
    </location>
</feature>
<feature type="transmembrane region" description="Helical" evidence="1">
    <location>
        <begin position="39"/>
        <end position="60"/>
    </location>
</feature>
<feature type="transmembrane region" description="Helical" evidence="1">
    <location>
        <begin position="72"/>
        <end position="92"/>
    </location>
</feature>
<protein>
    <submittedName>
        <fullName evidence="3">Acyltransferase family protein</fullName>
    </submittedName>
</protein>
<dbReference type="eggNOG" id="COG1835">
    <property type="taxonomic scope" value="Bacteria"/>
</dbReference>
<feature type="transmembrane region" description="Helical" evidence="1">
    <location>
        <begin position="201"/>
        <end position="221"/>
    </location>
</feature>
<dbReference type="Pfam" id="PF01757">
    <property type="entry name" value="Acyl_transf_3"/>
    <property type="match status" value="1"/>
</dbReference>
<dbReference type="EnsemblBacteria" id="ABL72142">
    <property type="protein sequence ID" value="ABL72142"/>
    <property type="gene ID" value="Pden_4076"/>
</dbReference>
<dbReference type="InterPro" id="IPR002656">
    <property type="entry name" value="Acyl_transf_3_dom"/>
</dbReference>
<dbReference type="STRING" id="318586.Pden_4076"/>
<feature type="transmembrane region" description="Helical" evidence="1">
    <location>
        <begin position="139"/>
        <end position="159"/>
    </location>
</feature>